<comment type="PTM">
    <text evidence="7">Transiently phosphorylated on a His residue during the reaction cycle. Phosphorylation strongly increases the affinity for substrates and increases the rate of nicotinate D-ribonucleotide production. Dephosphorylation regenerates the low-affinity form of the enzyme, leading to product release.</text>
</comment>
<evidence type="ECO:0000256" key="6">
    <source>
        <dbReference type="ARBA" id="ARBA00022642"/>
    </source>
</evidence>
<evidence type="ECO:0000256" key="4">
    <source>
        <dbReference type="ARBA" id="ARBA00022553"/>
    </source>
</evidence>
<keyword evidence="11" id="KW-1185">Reference proteome</keyword>
<keyword evidence="4 7" id="KW-0597">Phosphoprotein</keyword>
<dbReference type="GO" id="GO:0004516">
    <property type="term" value="F:nicotinate phosphoribosyltransferase activity"/>
    <property type="evidence" value="ECO:0007669"/>
    <property type="project" value="UniProtKB-UniRule"/>
</dbReference>
<dbReference type="InterPro" id="IPR036068">
    <property type="entry name" value="Nicotinate_pribotase-like_C"/>
</dbReference>
<accession>A0A4R4DTC0</accession>
<dbReference type="EC" id="6.3.4.21" evidence="3 7"/>
<dbReference type="SUPFAM" id="SSF54675">
    <property type="entry name" value="Nicotinate/Quinolinate PRTase N-terminal domain-like"/>
    <property type="match status" value="1"/>
</dbReference>
<evidence type="ECO:0000256" key="5">
    <source>
        <dbReference type="ARBA" id="ARBA00022598"/>
    </source>
</evidence>
<keyword evidence="10" id="KW-0328">Glycosyltransferase</keyword>
<feature type="domain" description="Nicotinate phosphoribosyltransferase N-terminal" evidence="9">
    <location>
        <begin position="24"/>
        <end position="148"/>
    </location>
</feature>
<dbReference type="Proteomes" id="UP000295023">
    <property type="component" value="Unassembled WGS sequence"/>
</dbReference>
<protein>
    <recommendedName>
        <fullName evidence="3 7">Nicotinate phosphoribosyltransferase</fullName>
        <shortName evidence="7">NAPRTase</shortName>
        <ecNumber evidence="3 7">6.3.4.21</ecNumber>
    </recommendedName>
</protein>
<dbReference type="InterPro" id="IPR007229">
    <property type="entry name" value="Nic_PRibTrfase-Fam"/>
</dbReference>
<dbReference type="GO" id="GO:0005829">
    <property type="term" value="C:cytosol"/>
    <property type="evidence" value="ECO:0007669"/>
    <property type="project" value="TreeGrafter"/>
</dbReference>
<evidence type="ECO:0000256" key="2">
    <source>
        <dbReference type="ARBA" id="ARBA00010897"/>
    </source>
</evidence>
<evidence type="ECO:0000256" key="3">
    <source>
        <dbReference type="ARBA" id="ARBA00013236"/>
    </source>
</evidence>
<keyword evidence="10" id="KW-0808">Transferase</keyword>
<dbReference type="InterPro" id="IPR041525">
    <property type="entry name" value="N/Namide_PRibTrfase"/>
</dbReference>
<keyword evidence="6 7" id="KW-0662">Pyridine nucleotide biosynthesis</keyword>
<evidence type="ECO:0000256" key="1">
    <source>
        <dbReference type="ARBA" id="ARBA00004952"/>
    </source>
</evidence>
<comment type="pathway">
    <text evidence="1 7">Cofactor biosynthesis; NAD(+) biosynthesis; nicotinate D-ribonucleotide from nicotinate: step 1/1.</text>
</comment>
<comment type="function">
    <text evidence="7">Catalyzes the synthesis of beta-nicotinate D-ribonucleotide from nicotinate and 5-phospho-D-ribose 1-phosphate at the expense of ATP.</text>
</comment>
<dbReference type="Gene3D" id="3.20.140.10">
    <property type="entry name" value="nicotinate phosphoribosyltransferase"/>
    <property type="match status" value="2"/>
</dbReference>
<comment type="caution">
    <text evidence="10">The sequence shown here is derived from an EMBL/GenBank/DDBJ whole genome shotgun (WGS) entry which is preliminary data.</text>
</comment>
<dbReference type="PANTHER" id="PTHR11098">
    <property type="entry name" value="NICOTINATE PHOSPHORIBOSYLTRANSFERASE"/>
    <property type="match status" value="1"/>
</dbReference>
<dbReference type="Pfam" id="PF04095">
    <property type="entry name" value="NAPRTase"/>
    <property type="match status" value="1"/>
</dbReference>
<dbReference type="NCBIfam" id="NF003704">
    <property type="entry name" value="PRK05321.1"/>
    <property type="match status" value="1"/>
</dbReference>
<feature type="modified residue" description="Phosphohistidine; by autocatalysis" evidence="7">
    <location>
        <position position="241"/>
    </location>
</feature>
<dbReference type="AlphaFoldDB" id="A0A4R4DTC0"/>
<dbReference type="UniPathway" id="UPA00253">
    <property type="reaction ID" value="UER00457"/>
</dbReference>
<dbReference type="Pfam" id="PF17767">
    <property type="entry name" value="NAPRTase_N"/>
    <property type="match status" value="1"/>
</dbReference>
<comment type="catalytic activity">
    <reaction evidence="7">
        <text>5-phospho-alpha-D-ribose 1-diphosphate + nicotinate + ATP + H2O = nicotinate beta-D-ribonucleotide + ADP + phosphate + diphosphate</text>
        <dbReference type="Rhea" id="RHEA:36163"/>
        <dbReference type="ChEBI" id="CHEBI:15377"/>
        <dbReference type="ChEBI" id="CHEBI:30616"/>
        <dbReference type="ChEBI" id="CHEBI:32544"/>
        <dbReference type="ChEBI" id="CHEBI:33019"/>
        <dbReference type="ChEBI" id="CHEBI:43474"/>
        <dbReference type="ChEBI" id="CHEBI:57502"/>
        <dbReference type="ChEBI" id="CHEBI:58017"/>
        <dbReference type="ChEBI" id="CHEBI:456216"/>
        <dbReference type="EC" id="6.3.4.21"/>
    </reaction>
</comment>
<evidence type="ECO:0000313" key="11">
    <source>
        <dbReference type="Proteomes" id="UP000295023"/>
    </source>
</evidence>
<reference evidence="10 11" key="1">
    <citation type="submission" date="2019-03" db="EMBL/GenBank/DDBJ databases">
        <title>Paracraurococcus aquatilis NE82 genome sequence.</title>
        <authorList>
            <person name="Zhao Y."/>
            <person name="Du Z."/>
        </authorList>
    </citation>
    <scope>NUCLEOTIDE SEQUENCE [LARGE SCALE GENOMIC DNA]</scope>
    <source>
        <strain evidence="10 11">NE82</strain>
    </source>
</reference>
<dbReference type="SUPFAM" id="SSF51690">
    <property type="entry name" value="Nicotinate/Quinolinate PRTase C-terminal domain-like"/>
    <property type="match status" value="2"/>
</dbReference>
<keyword evidence="5 7" id="KW-0436">Ligase</keyword>
<dbReference type="PIRSF" id="PIRSF000484">
    <property type="entry name" value="NAPRT"/>
    <property type="match status" value="1"/>
</dbReference>
<dbReference type="GO" id="GO:0016757">
    <property type="term" value="F:glycosyltransferase activity"/>
    <property type="evidence" value="ECO:0007669"/>
    <property type="project" value="UniProtKB-KW"/>
</dbReference>
<proteinExistence type="inferred from homology"/>
<dbReference type="HAMAP" id="MF_00570">
    <property type="entry name" value="NAPRTase"/>
    <property type="match status" value="1"/>
</dbReference>
<dbReference type="OrthoDB" id="9771406at2"/>
<dbReference type="InterPro" id="IPR040727">
    <property type="entry name" value="NAPRTase_N"/>
</dbReference>
<evidence type="ECO:0000259" key="9">
    <source>
        <dbReference type="Pfam" id="PF17767"/>
    </source>
</evidence>
<dbReference type="InterPro" id="IPR006406">
    <property type="entry name" value="Nic_PRibTrfase"/>
</dbReference>
<organism evidence="10 11">
    <name type="scientific">Roseicella aquatilis</name>
    <dbReference type="NCBI Taxonomy" id="2527868"/>
    <lineage>
        <taxon>Bacteria</taxon>
        <taxon>Pseudomonadati</taxon>
        <taxon>Pseudomonadota</taxon>
        <taxon>Alphaproteobacteria</taxon>
        <taxon>Acetobacterales</taxon>
        <taxon>Roseomonadaceae</taxon>
        <taxon>Roseicella</taxon>
    </lineage>
</organism>
<evidence type="ECO:0000259" key="8">
    <source>
        <dbReference type="Pfam" id="PF04095"/>
    </source>
</evidence>
<gene>
    <name evidence="7" type="primary">pncB</name>
    <name evidence="10" type="ORF">EXY23_10440</name>
</gene>
<name>A0A4R4DTC0_9PROT</name>
<feature type="domain" description="Nicotinate/nicotinamide phosphoribosyltransferase" evidence="8">
    <location>
        <begin position="189"/>
        <end position="453"/>
    </location>
</feature>
<evidence type="ECO:0000256" key="7">
    <source>
        <dbReference type="HAMAP-Rule" id="MF_00570"/>
    </source>
</evidence>
<dbReference type="RefSeq" id="WP_132288145.1">
    <property type="nucleotide sequence ID" value="NZ_SKBM01000008.1"/>
</dbReference>
<dbReference type="GO" id="GO:0034355">
    <property type="term" value="P:NAD+ biosynthetic process via the salvage pathway"/>
    <property type="evidence" value="ECO:0007669"/>
    <property type="project" value="TreeGrafter"/>
</dbReference>
<dbReference type="EMBL" id="SKBM01000008">
    <property type="protein sequence ID" value="TCZ63241.1"/>
    <property type="molecule type" value="Genomic_DNA"/>
</dbReference>
<evidence type="ECO:0000313" key="10">
    <source>
        <dbReference type="EMBL" id="TCZ63241.1"/>
    </source>
</evidence>
<sequence>MIHNLAKRAHDRNWTLDPVIRSLLDTDWYKLAMQQFIWRHFAGTRVRFTVINRTASVPLAEVLNEAELRAQLDHVRTLRFTKSELIWLAGNTFYGQHNIFSSGFIEWLSGLALPPYRLAREGDQFRLDFEGPWEEVTLWEIYALAILSELRTRRGYARLDEMDLDILFARAKARLWSKVERVTGVPGLRFADFGTRRRHSFLWQEYVVALLGARLPDIFSGTSNTYLAYKHNLEAIGTNAHELPMVLTALARRGQLRGCDLAGAQYEVMRLWQEMYGGAMRVMLPDTYGSTWFFRHAPDWAADWTGVRLDSKDPFTAGDEALAFFAAHGRDPREKLLIPSDSLDAQRMLGLHAYFGGRIQPGHGPEDFRNAADFHDPAKWVHVPRCRISAGIGTNLTNDVADCAPLPVPEFLPISLVCKVAEVEGQPAVKLSDNYAKATGPTEEVAYYRSVFGAEGVADLPVST</sequence>
<dbReference type="PANTHER" id="PTHR11098:SF1">
    <property type="entry name" value="NICOTINATE PHOSPHORIBOSYLTRANSFERASE"/>
    <property type="match status" value="1"/>
</dbReference>
<comment type="similarity">
    <text evidence="2 7">Belongs to the NAPRTase family.</text>
</comment>